<organism evidence="2 4">
    <name type="scientific">Paenimyroides ceti</name>
    <dbReference type="NCBI Taxonomy" id="395087"/>
    <lineage>
        <taxon>Bacteria</taxon>
        <taxon>Pseudomonadati</taxon>
        <taxon>Bacteroidota</taxon>
        <taxon>Flavobacteriia</taxon>
        <taxon>Flavobacteriales</taxon>
        <taxon>Flavobacteriaceae</taxon>
        <taxon>Paenimyroides</taxon>
    </lineage>
</organism>
<evidence type="ECO:0008006" key="5">
    <source>
        <dbReference type="Google" id="ProtNLM"/>
    </source>
</evidence>
<dbReference type="Proteomes" id="UP001242368">
    <property type="component" value="Unassembled WGS sequence"/>
</dbReference>
<protein>
    <recommendedName>
        <fullName evidence="5">Small-conductance mechanosensitive channel</fullName>
    </recommendedName>
</protein>
<reference evidence="2" key="3">
    <citation type="submission" date="2023-06" db="EMBL/GenBank/DDBJ databases">
        <authorList>
            <person name="Lucena T."/>
            <person name="Sun Q."/>
        </authorList>
    </citation>
    <scope>NUCLEOTIDE SEQUENCE</scope>
    <source>
        <strain evidence="2">CECT 7184</strain>
    </source>
</reference>
<dbReference type="EMBL" id="JAUFQU010000031">
    <property type="protein sequence ID" value="MDN3709339.1"/>
    <property type="molecule type" value="Genomic_DNA"/>
</dbReference>
<keyword evidence="1" id="KW-0472">Membrane</keyword>
<dbReference type="InterPro" id="IPR008910">
    <property type="entry name" value="MSC_TM_helix"/>
</dbReference>
<gene>
    <name evidence="2" type="ORF">QW060_16805</name>
    <name evidence="3" type="ORF">QW060_20190</name>
</gene>
<dbReference type="Pfam" id="PF05552">
    <property type="entry name" value="MS_channel_1st_1"/>
    <property type="match status" value="1"/>
</dbReference>
<evidence type="ECO:0000313" key="2">
    <source>
        <dbReference type="EMBL" id="MDN3708764.1"/>
    </source>
</evidence>
<reference evidence="2" key="1">
    <citation type="journal article" date="2014" name="Int. J. Syst. Evol. Microbiol.">
        <title>Complete genome of a new Firmicutes species belonging to the dominant human colonic microbiota ('Ruminococcus bicirculans') reveals two chromosomes and a selective capacity to utilize plant glucans.</title>
        <authorList>
            <consortium name="NISC Comparative Sequencing Program"/>
            <person name="Wegmann U."/>
            <person name="Louis P."/>
            <person name="Goesmann A."/>
            <person name="Henrissat B."/>
            <person name="Duncan S.H."/>
            <person name="Flint H.J."/>
        </authorList>
    </citation>
    <scope>NUCLEOTIDE SEQUENCE</scope>
    <source>
        <strain evidence="2">CECT 7184</strain>
    </source>
</reference>
<keyword evidence="4" id="KW-1185">Reference proteome</keyword>
<keyword evidence="1" id="KW-1133">Transmembrane helix</keyword>
<feature type="transmembrane region" description="Helical" evidence="1">
    <location>
        <begin position="26"/>
        <end position="44"/>
    </location>
</feature>
<proteinExistence type="predicted"/>
<comment type="caution">
    <text evidence="2">The sequence shown here is derived from an EMBL/GenBank/DDBJ whole genome shotgun (WGS) entry which is preliminary data.</text>
</comment>
<evidence type="ECO:0000256" key="1">
    <source>
        <dbReference type="SAM" id="Phobius"/>
    </source>
</evidence>
<evidence type="ECO:0000313" key="3">
    <source>
        <dbReference type="EMBL" id="MDN3709339.1"/>
    </source>
</evidence>
<evidence type="ECO:0000313" key="4">
    <source>
        <dbReference type="Proteomes" id="UP001242368"/>
    </source>
</evidence>
<feature type="transmembrane region" description="Helical" evidence="1">
    <location>
        <begin position="161"/>
        <end position="181"/>
    </location>
</feature>
<accession>A0ABT8CX43</accession>
<keyword evidence="1" id="KW-0812">Transmembrane</keyword>
<dbReference type="EMBL" id="JAUFQU010000001">
    <property type="protein sequence ID" value="MDN3708764.1"/>
    <property type="molecule type" value="Genomic_DNA"/>
</dbReference>
<dbReference type="RefSeq" id="WP_290364615.1">
    <property type="nucleotide sequence ID" value="NZ_JAUFQU010000001.1"/>
</dbReference>
<dbReference type="Gene3D" id="1.10.287.1260">
    <property type="match status" value="1"/>
</dbReference>
<feature type="transmembrane region" description="Helical" evidence="1">
    <location>
        <begin position="85"/>
        <end position="106"/>
    </location>
</feature>
<name>A0ABT8CX43_9FLAO</name>
<reference evidence="4" key="2">
    <citation type="journal article" date="2019" name="Int. J. Syst. Evol. Microbiol.">
        <title>The Global Catalogue of Microorganisms (GCM) 10K type strain sequencing project: providing services to taxonomists for standard genome sequencing and annotation.</title>
        <authorList>
            <consortium name="The Broad Institute Genomics Platform"/>
            <consortium name="The Broad Institute Genome Sequencing Center for Infectious Disease"/>
            <person name="Wu L."/>
            <person name="Ma J."/>
        </authorList>
    </citation>
    <scope>NUCLEOTIDE SEQUENCE [LARGE SCALE GENOMIC DNA]</scope>
    <source>
        <strain evidence="4">CECT 7184</strain>
    </source>
</reference>
<feature type="transmembrane region" description="Helical" evidence="1">
    <location>
        <begin position="118"/>
        <end position="140"/>
    </location>
</feature>
<sequence>MNSDFFYNISDPAVWSGIWHDNIKMLLIKFFYVLLFILVSWILFKVIVKILSRVLILAKVDKINHYVNNIDYLNSLNFKFDIRKIIIGFIKLVYVLIIVVIGADIFNMPGVTLVINEIISYLPRIIGGLIILSIGVYVTNLLKSKLNLFLQILQLNAGLKIIKSFILGGVFLFFLLIALNQMGFDLSLITNNLSIILGLIVASISLSFALGSKDIVTEVLYSYYLKKSIQVGDVIKIEDDVSGIVVYIDSINLKLKSENKYILYPINKIKNLKIEIL</sequence>
<feature type="transmembrane region" description="Helical" evidence="1">
    <location>
        <begin position="193"/>
        <end position="211"/>
    </location>
</feature>